<gene>
    <name evidence="1" type="ORF">JIV24_05075</name>
</gene>
<dbReference type="EMBL" id="JAENRR010000008">
    <property type="protein sequence ID" value="MBK3516706.1"/>
    <property type="molecule type" value="Genomic_DNA"/>
</dbReference>
<sequence>MGTMAERAGSKSKKGFGVSIDAQDFVMDAERYAILSFRELLSVFNRSLSRATVQTIVKEARRDLKRYLSFSEHSTGETARSLGVKSGKKTPIVLAGARITSRYNGQLVHILDQGTDERTTKKNGANRGRVLGLNFYLEAMKAKGGDLEQKFNIYLKENYLKRIVSKV</sequence>
<proteinExistence type="predicted"/>
<reference evidence="1 2" key="1">
    <citation type="submission" date="2021-01" db="EMBL/GenBank/DDBJ databases">
        <title>Carboxyliciviraga sp.nov., isolated from coastal sediments.</title>
        <authorList>
            <person name="Lu D."/>
            <person name="Zhang T."/>
        </authorList>
    </citation>
    <scope>NUCLEOTIDE SEQUENCE [LARGE SCALE GENOMIC DNA]</scope>
    <source>
        <strain evidence="1 2">N1Y132</strain>
    </source>
</reference>
<protein>
    <recommendedName>
        <fullName evidence="3">HK97 gp10 family phage protein</fullName>
    </recommendedName>
</protein>
<dbReference type="Proteomes" id="UP000605676">
    <property type="component" value="Unassembled WGS sequence"/>
</dbReference>
<evidence type="ECO:0000313" key="2">
    <source>
        <dbReference type="Proteomes" id="UP000605676"/>
    </source>
</evidence>
<accession>A0ABS1HGI7</accession>
<organism evidence="1 2">
    <name type="scientific">Carboxylicivirga marina</name>
    <dbReference type="NCBI Taxonomy" id="2800988"/>
    <lineage>
        <taxon>Bacteria</taxon>
        <taxon>Pseudomonadati</taxon>
        <taxon>Bacteroidota</taxon>
        <taxon>Bacteroidia</taxon>
        <taxon>Marinilabiliales</taxon>
        <taxon>Marinilabiliaceae</taxon>
        <taxon>Carboxylicivirga</taxon>
    </lineage>
</organism>
<evidence type="ECO:0000313" key="1">
    <source>
        <dbReference type="EMBL" id="MBK3516706.1"/>
    </source>
</evidence>
<comment type="caution">
    <text evidence="1">The sequence shown here is derived from an EMBL/GenBank/DDBJ whole genome shotgun (WGS) entry which is preliminary data.</text>
</comment>
<name>A0ABS1HGI7_9BACT</name>
<keyword evidence="2" id="KW-1185">Reference proteome</keyword>
<evidence type="ECO:0008006" key="3">
    <source>
        <dbReference type="Google" id="ProtNLM"/>
    </source>
</evidence>
<dbReference type="RefSeq" id="WP_200463937.1">
    <property type="nucleotide sequence ID" value="NZ_JAENRR010000008.1"/>
</dbReference>